<proteinExistence type="predicted"/>
<dbReference type="PANTHER" id="PTHR34836:SF1">
    <property type="entry name" value="OS09G0428600 PROTEIN"/>
    <property type="match status" value="1"/>
</dbReference>
<sequence>MTMIAVANVINGSREVGIGVILDLDTDVGKSSRICILMALEDVYGTFAYHNNFRTIIRPHFRDSKYDNFQAASDAIDLVQDIKLLHLLVPNNHHRQILYLI</sequence>
<keyword evidence="2" id="KW-1185">Reference proteome</keyword>
<reference evidence="1" key="1">
    <citation type="journal article" date="2023" name="bioRxiv">
        <title>Improved chromosome-level genome assembly for marigold (Tagetes erecta).</title>
        <authorList>
            <person name="Jiang F."/>
            <person name="Yuan L."/>
            <person name="Wang S."/>
            <person name="Wang H."/>
            <person name="Xu D."/>
            <person name="Wang A."/>
            <person name="Fan W."/>
        </authorList>
    </citation>
    <scope>NUCLEOTIDE SEQUENCE</scope>
    <source>
        <strain evidence="1">WSJ</strain>
        <tissue evidence="1">Leaf</tissue>
    </source>
</reference>
<name>A0AAD8NG91_TARER</name>
<dbReference type="AlphaFoldDB" id="A0AAD8NG91"/>
<gene>
    <name evidence="1" type="ORF">QVD17_38441</name>
</gene>
<accession>A0AAD8NG91</accession>
<dbReference type="EMBL" id="JAUHHV010000011">
    <property type="protein sequence ID" value="KAK1406833.1"/>
    <property type="molecule type" value="Genomic_DNA"/>
</dbReference>
<evidence type="ECO:0000313" key="1">
    <source>
        <dbReference type="EMBL" id="KAK1406833.1"/>
    </source>
</evidence>
<dbReference type="PANTHER" id="PTHR34836">
    <property type="entry name" value="OS06G0188250 PROTEIN"/>
    <property type="match status" value="1"/>
</dbReference>
<protein>
    <submittedName>
        <fullName evidence="1">Uncharacterized protein</fullName>
    </submittedName>
</protein>
<comment type="caution">
    <text evidence="1">The sequence shown here is derived from an EMBL/GenBank/DDBJ whole genome shotgun (WGS) entry which is preliminary data.</text>
</comment>
<dbReference type="Proteomes" id="UP001229421">
    <property type="component" value="Unassembled WGS sequence"/>
</dbReference>
<dbReference type="InterPro" id="IPR015683">
    <property type="entry name" value="Ionotropic_Glu_rcpt"/>
</dbReference>
<evidence type="ECO:0000313" key="2">
    <source>
        <dbReference type="Proteomes" id="UP001229421"/>
    </source>
</evidence>
<organism evidence="1 2">
    <name type="scientific">Tagetes erecta</name>
    <name type="common">African marigold</name>
    <dbReference type="NCBI Taxonomy" id="13708"/>
    <lineage>
        <taxon>Eukaryota</taxon>
        <taxon>Viridiplantae</taxon>
        <taxon>Streptophyta</taxon>
        <taxon>Embryophyta</taxon>
        <taxon>Tracheophyta</taxon>
        <taxon>Spermatophyta</taxon>
        <taxon>Magnoliopsida</taxon>
        <taxon>eudicotyledons</taxon>
        <taxon>Gunneridae</taxon>
        <taxon>Pentapetalae</taxon>
        <taxon>asterids</taxon>
        <taxon>campanulids</taxon>
        <taxon>Asterales</taxon>
        <taxon>Asteraceae</taxon>
        <taxon>Asteroideae</taxon>
        <taxon>Heliantheae alliance</taxon>
        <taxon>Tageteae</taxon>
        <taxon>Tagetes</taxon>
    </lineage>
</organism>